<organism evidence="2 3">
    <name type="scientific">Dactylonectria macrodidyma</name>
    <dbReference type="NCBI Taxonomy" id="307937"/>
    <lineage>
        <taxon>Eukaryota</taxon>
        <taxon>Fungi</taxon>
        <taxon>Dikarya</taxon>
        <taxon>Ascomycota</taxon>
        <taxon>Pezizomycotina</taxon>
        <taxon>Sordariomycetes</taxon>
        <taxon>Hypocreomycetidae</taxon>
        <taxon>Hypocreales</taxon>
        <taxon>Nectriaceae</taxon>
        <taxon>Dactylonectria</taxon>
    </lineage>
</organism>
<feature type="compositionally biased region" description="Low complexity" evidence="1">
    <location>
        <begin position="447"/>
        <end position="456"/>
    </location>
</feature>
<dbReference type="AlphaFoldDB" id="A0A9P9JIM5"/>
<evidence type="ECO:0000256" key="1">
    <source>
        <dbReference type="SAM" id="MobiDB-lite"/>
    </source>
</evidence>
<keyword evidence="3" id="KW-1185">Reference proteome</keyword>
<feature type="compositionally biased region" description="Low complexity" evidence="1">
    <location>
        <begin position="615"/>
        <end position="627"/>
    </location>
</feature>
<proteinExistence type="predicted"/>
<protein>
    <submittedName>
        <fullName evidence="2">Uncharacterized protein</fullName>
    </submittedName>
</protein>
<feature type="region of interest" description="Disordered" evidence="1">
    <location>
        <begin position="608"/>
        <end position="668"/>
    </location>
</feature>
<dbReference type="EMBL" id="JAGMUV010000001">
    <property type="protein sequence ID" value="KAH7175736.1"/>
    <property type="molecule type" value="Genomic_DNA"/>
</dbReference>
<accession>A0A9P9JIM5</accession>
<feature type="compositionally biased region" description="Polar residues" evidence="1">
    <location>
        <begin position="462"/>
        <end position="472"/>
    </location>
</feature>
<dbReference type="OrthoDB" id="4835412at2759"/>
<comment type="caution">
    <text evidence="2">The sequence shown here is derived from an EMBL/GenBank/DDBJ whole genome shotgun (WGS) entry which is preliminary data.</text>
</comment>
<dbReference type="Proteomes" id="UP000738349">
    <property type="component" value="Unassembled WGS sequence"/>
</dbReference>
<feature type="compositionally biased region" description="Polar residues" evidence="1">
    <location>
        <begin position="244"/>
        <end position="253"/>
    </location>
</feature>
<name>A0A9P9JIM5_9HYPO</name>
<sequence>MRFAGGWESLGSSAGGIHWPISLIPPFPVSPLNFFLVESYSPRSGVESHWTDLPTAFPEYTRSRWHGCLLGSFMRTCYDSSTASAFLRNHQRSCLSESWNMASLHETPVHESITAFNQIKQDVDWCEGKLEGIQSPAQKHKVDAETAYAKLDTAWKHVFQSTDLSKRPQLQREVQNRASELEILELNYRITLKDAEARYRRQVDNVLGDFCKKLGKSVSALLNLHENEVPQESPPNDSCRGYTSEPQHTSDPLHSQVGAVSQCHIGRTAETRKRKRGMNQQEPEQATAAHISNKAKRSIHFEEIFQNGNARVKHTIVQWPPNQGDWFIIRCVDHDFNFKDNPLVGGMAHMRGRKHGKKPNFNDVVELLGTKVLGCNESLAQKNNAVARAAFMDRSEHHVAENIEVNLGPVLPQLEGHAPEARARVSPIADSDNNYMRRGIAPEHTQSSSSSASSTSIRQEARNASITTTPTINLGGEEIAARSIQPMEAAISTPQVHPDQMSHDRHFKTATFSPVEELNNRRLHVSVAGLRTPTSQPVHQGHTRTVTGTSPCVPGAARSTWGVVGSRCLTTEATPIVQAHRSEDAPSMRTLEPATSLNAQCSLREAPQREDVCKSYSNSNSNSNISSQRTDNTQPVAVPIPQKSHTRYRQPTSYRQPLRVLKPKPPGT</sequence>
<feature type="region of interest" description="Disordered" evidence="1">
    <location>
        <begin position="442"/>
        <end position="475"/>
    </location>
</feature>
<reference evidence="2" key="1">
    <citation type="journal article" date="2021" name="Nat. Commun.">
        <title>Genetic determinants of endophytism in the Arabidopsis root mycobiome.</title>
        <authorList>
            <person name="Mesny F."/>
            <person name="Miyauchi S."/>
            <person name="Thiergart T."/>
            <person name="Pickel B."/>
            <person name="Atanasova L."/>
            <person name="Karlsson M."/>
            <person name="Huettel B."/>
            <person name="Barry K.W."/>
            <person name="Haridas S."/>
            <person name="Chen C."/>
            <person name="Bauer D."/>
            <person name="Andreopoulos W."/>
            <person name="Pangilinan J."/>
            <person name="LaButti K."/>
            <person name="Riley R."/>
            <person name="Lipzen A."/>
            <person name="Clum A."/>
            <person name="Drula E."/>
            <person name="Henrissat B."/>
            <person name="Kohler A."/>
            <person name="Grigoriev I.V."/>
            <person name="Martin F.M."/>
            <person name="Hacquard S."/>
        </authorList>
    </citation>
    <scope>NUCLEOTIDE SEQUENCE</scope>
    <source>
        <strain evidence="2">MPI-CAGE-AT-0147</strain>
    </source>
</reference>
<evidence type="ECO:0000313" key="3">
    <source>
        <dbReference type="Proteomes" id="UP000738349"/>
    </source>
</evidence>
<evidence type="ECO:0000313" key="2">
    <source>
        <dbReference type="EMBL" id="KAH7175736.1"/>
    </source>
</evidence>
<feature type="region of interest" description="Disordered" evidence="1">
    <location>
        <begin position="226"/>
        <end position="291"/>
    </location>
</feature>
<gene>
    <name evidence="2" type="ORF">EDB81DRAFT_770779</name>
</gene>